<organism evidence="2 3">
    <name type="scientific">Vitrella brassicaformis (strain CCMP3155)</name>
    <dbReference type="NCBI Taxonomy" id="1169540"/>
    <lineage>
        <taxon>Eukaryota</taxon>
        <taxon>Sar</taxon>
        <taxon>Alveolata</taxon>
        <taxon>Colpodellida</taxon>
        <taxon>Vitrellaceae</taxon>
        <taxon>Vitrella</taxon>
    </lineage>
</organism>
<evidence type="ECO:0000313" key="3">
    <source>
        <dbReference type="Proteomes" id="UP000041254"/>
    </source>
</evidence>
<name>A0A0G4G7V5_VITBC</name>
<evidence type="ECO:0000313" key="2">
    <source>
        <dbReference type="EMBL" id="CEM24492.1"/>
    </source>
</evidence>
<sequence length="341" mass="37792">MSLSATDAEHLYKAVHKAVPKGSRPVSDESPKAKAMAPSGRRIDFASSEGKEQDAEPAGAQERKIRNGVGSRKPLTLSEETQGDSRRHFQTAKGRSGAGSQMPSGWRYHSTGEQRGPLSRHQSVAVISLESFRRDPTRAGIRTRNRPHMQLAPSAPGAPATPHSYTDGWRQTFRSSDYSHLHTLTDPITGRYGVPSSPRGIRVTSPAISDEYIRMTNKRLLLPSQRGTPRSRSPHLRETLHDEPPQHRTSIRTFSPTASGPGDKMAATLVTNVVPSMSDTPRSSILPFDEDNNFARATYGIYMNISTHQYGQIFRSRGLSSDPSWYMHDRDGVDFRRKVPP</sequence>
<evidence type="ECO:0000256" key="1">
    <source>
        <dbReference type="SAM" id="MobiDB-lite"/>
    </source>
</evidence>
<dbReference type="AlphaFoldDB" id="A0A0G4G7V5"/>
<dbReference type="InParanoid" id="A0A0G4G7V5"/>
<reference evidence="2 3" key="1">
    <citation type="submission" date="2014-11" db="EMBL/GenBank/DDBJ databases">
        <authorList>
            <person name="Zhu J."/>
            <person name="Qi W."/>
            <person name="Song R."/>
        </authorList>
    </citation>
    <scope>NUCLEOTIDE SEQUENCE [LARGE SCALE GENOMIC DNA]</scope>
</reference>
<dbReference type="VEuPathDB" id="CryptoDB:Vbra_3226"/>
<feature type="region of interest" description="Disordered" evidence="1">
    <location>
        <begin position="15"/>
        <end position="120"/>
    </location>
</feature>
<feature type="compositionally biased region" description="Basic and acidic residues" evidence="1">
    <location>
        <begin position="235"/>
        <end position="246"/>
    </location>
</feature>
<accession>A0A0G4G7V5</accession>
<proteinExistence type="predicted"/>
<protein>
    <submittedName>
        <fullName evidence="2">Uncharacterized protein</fullName>
    </submittedName>
</protein>
<gene>
    <name evidence="2" type="ORF">Vbra_3226</name>
</gene>
<feature type="compositionally biased region" description="Polar residues" evidence="1">
    <location>
        <begin position="247"/>
        <end position="258"/>
    </location>
</feature>
<feature type="compositionally biased region" description="Basic and acidic residues" evidence="1">
    <location>
        <begin position="41"/>
        <end position="54"/>
    </location>
</feature>
<feature type="region of interest" description="Disordered" evidence="1">
    <location>
        <begin position="222"/>
        <end position="263"/>
    </location>
</feature>
<dbReference type="Proteomes" id="UP000041254">
    <property type="component" value="Unassembled WGS sequence"/>
</dbReference>
<keyword evidence="3" id="KW-1185">Reference proteome</keyword>
<dbReference type="EMBL" id="CDMY01000581">
    <property type="protein sequence ID" value="CEM24492.1"/>
    <property type="molecule type" value="Genomic_DNA"/>
</dbReference>